<evidence type="ECO:0000313" key="2">
    <source>
        <dbReference type="EMBL" id="MBB5693745.1"/>
    </source>
</evidence>
<keyword evidence="3" id="KW-1185">Reference proteome</keyword>
<gene>
    <name evidence="2" type="ORF">FHS87_001782</name>
</gene>
<dbReference type="RefSeq" id="WP_184516526.1">
    <property type="nucleotide sequence ID" value="NZ_JACIJD010000007.1"/>
</dbReference>
<evidence type="ECO:0000313" key="3">
    <source>
        <dbReference type="Proteomes" id="UP000580654"/>
    </source>
</evidence>
<protein>
    <submittedName>
        <fullName evidence="2">Uncharacterized protein</fullName>
    </submittedName>
</protein>
<sequence>MVQAGFAGFEEERAMRVGRIAMMVLLAALIAAPVAYAQLSGVLDGAELLMAAFGPGETEMASIAR</sequence>
<keyword evidence="1" id="KW-1133">Transmembrane helix</keyword>
<dbReference type="Proteomes" id="UP000580654">
    <property type="component" value="Unassembled WGS sequence"/>
</dbReference>
<name>A0A840XZ43_9PROT</name>
<proteinExistence type="predicted"/>
<comment type="caution">
    <text evidence="2">The sequence shown here is derived from an EMBL/GenBank/DDBJ whole genome shotgun (WGS) entry which is preliminary data.</text>
</comment>
<accession>A0A840XZ43</accession>
<feature type="transmembrane region" description="Helical" evidence="1">
    <location>
        <begin position="20"/>
        <end position="39"/>
    </location>
</feature>
<keyword evidence="1" id="KW-0472">Membrane</keyword>
<keyword evidence="1" id="KW-0812">Transmembrane</keyword>
<dbReference type="AlphaFoldDB" id="A0A840XZ43"/>
<reference evidence="2 3" key="1">
    <citation type="submission" date="2020-08" db="EMBL/GenBank/DDBJ databases">
        <title>Genomic Encyclopedia of Type Strains, Phase IV (KMG-IV): sequencing the most valuable type-strain genomes for metagenomic binning, comparative biology and taxonomic classification.</title>
        <authorList>
            <person name="Goeker M."/>
        </authorList>
    </citation>
    <scope>NUCLEOTIDE SEQUENCE [LARGE SCALE GENOMIC DNA]</scope>
    <source>
        <strain evidence="2 3">DSM 25622</strain>
    </source>
</reference>
<dbReference type="EMBL" id="JACIJD010000007">
    <property type="protein sequence ID" value="MBB5693745.1"/>
    <property type="molecule type" value="Genomic_DNA"/>
</dbReference>
<organism evidence="2 3">
    <name type="scientific">Muricoccus pecuniae</name>
    <dbReference type="NCBI Taxonomy" id="693023"/>
    <lineage>
        <taxon>Bacteria</taxon>
        <taxon>Pseudomonadati</taxon>
        <taxon>Pseudomonadota</taxon>
        <taxon>Alphaproteobacteria</taxon>
        <taxon>Acetobacterales</taxon>
        <taxon>Roseomonadaceae</taxon>
        <taxon>Muricoccus</taxon>
    </lineage>
</organism>
<evidence type="ECO:0000256" key="1">
    <source>
        <dbReference type="SAM" id="Phobius"/>
    </source>
</evidence>